<accession>A0A1M6DAC6</accession>
<dbReference type="InterPro" id="IPR002549">
    <property type="entry name" value="AI-2E-like"/>
</dbReference>
<feature type="transmembrane region" description="Helical" evidence="6">
    <location>
        <begin position="7"/>
        <end position="24"/>
    </location>
</feature>
<feature type="transmembrane region" description="Helical" evidence="6">
    <location>
        <begin position="61"/>
        <end position="82"/>
    </location>
</feature>
<evidence type="ECO:0000256" key="5">
    <source>
        <dbReference type="ARBA" id="ARBA00023136"/>
    </source>
</evidence>
<evidence type="ECO:0000256" key="1">
    <source>
        <dbReference type="ARBA" id="ARBA00004141"/>
    </source>
</evidence>
<keyword evidence="5 6" id="KW-0472">Membrane</keyword>
<name>A0A1M6DAC6_9CLOT</name>
<dbReference type="OrthoDB" id="9774361at2"/>
<dbReference type="GO" id="GO:0055085">
    <property type="term" value="P:transmembrane transport"/>
    <property type="evidence" value="ECO:0007669"/>
    <property type="project" value="TreeGrafter"/>
</dbReference>
<feature type="transmembrane region" description="Helical" evidence="6">
    <location>
        <begin position="30"/>
        <end position="49"/>
    </location>
</feature>
<dbReference type="PANTHER" id="PTHR21716:SF68">
    <property type="entry name" value="TRANSPORT PROTEIN YTVI-RELATED"/>
    <property type="match status" value="1"/>
</dbReference>
<comment type="similarity">
    <text evidence="2">Belongs to the autoinducer-2 exporter (AI-2E) (TC 2.A.86) family.</text>
</comment>
<gene>
    <name evidence="7" type="ORF">SAMN05444401_1394</name>
</gene>
<protein>
    <submittedName>
        <fullName evidence="7">Predicted PurR-regulated permease PerM</fullName>
    </submittedName>
</protein>
<dbReference type="STRING" id="1121298.SAMN05444401_1394"/>
<keyword evidence="8" id="KW-1185">Reference proteome</keyword>
<evidence type="ECO:0000256" key="6">
    <source>
        <dbReference type="SAM" id="Phobius"/>
    </source>
</evidence>
<evidence type="ECO:0000256" key="2">
    <source>
        <dbReference type="ARBA" id="ARBA00009773"/>
    </source>
</evidence>
<reference evidence="7 8" key="1">
    <citation type="submission" date="2016-11" db="EMBL/GenBank/DDBJ databases">
        <authorList>
            <person name="Jaros S."/>
            <person name="Januszkiewicz K."/>
            <person name="Wedrychowicz H."/>
        </authorList>
    </citation>
    <scope>NUCLEOTIDE SEQUENCE [LARGE SCALE GENOMIC DNA]</scope>
    <source>
        <strain evidence="7 8">DSM 21864</strain>
    </source>
</reference>
<evidence type="ECO:0000256" key="4">
    <source>
        <dbReference type="ARBA" id="ARBA00022989"/>
    </source>
</evidence>
<sequence length="313" mass="36079">MKNAYKLLYCILLLLIFVAINYFIQSYFKPTFIIIVLYVITLPLFNLIIKKVNNFKIASILSLIIINAMIIIISFYMGNYLFELIVDKVITQKTYFDIIIKNILSKFNMSFEDLWNNLSKISNPLFIKSAAYTGEIVIVYFIGNVTVYFLLSDKNIVIELIKIFFPERYLLNIKKSMLNIKHLLTMEIIMVLASTLEILIGFLVLGIKDAFILSFICGLLDILPYVGTVIVFIPLIIYNIVIKQYFTAFGLIFLYILIGIVRQILEAKYIGNKFSIHPLLIILSLYIGIEMFGIFGLFIGPLYVIMAKEIILN</sequence>
<evidence type="ECO:0000313" key="7">
    <source>
        <dbReference type="EMBL" id="SHI70196.1"/>
    </source>
</evidence>
<dbReference type="EMBL" id="FQZO01000001">
    <property type="protein sequence ID" value="SHI70196.1"/>
    <property type="molecule type" value="Genomic_DNA"/>
</dbReference>
<dbReference type="PANTHER" id="PTHR21716">
    <property type="entry name" value="TRANSMEMBRANE PROTEIN"/>
    <property type="match status" value="1"/>
</dbReference>
<organism evidence="7 8">
    <name type="scientific">Clostridium amylolyticum</name>
    <dbReference type="NCBI Taxonomy" id="1121298"/>
    <lineage>
        <taxon>Bacteria</taxon>
        <taxon>Bacillati</taxon>
        <taxon>Bacillota</taxon>
        <taxon>Clostridia</taxon>
        <taxon>Eubacteriales</taxon>
        <taxon>Clostridiaceae</taxon>
        <taxon>Clostridium</taxon>
    </lineage>
</organism>
<dbReference type="AlphaFoldDB" id="A0A1M6DAC6"/>
<feature type="transmembrane region" description="Helical" evidence="6">
    <location>
        <begin position="183"/>
        <end position="205"/>
    </location>
</feature>
<keyword evidence="3 6" id="KW-0812">Transmembrane</keyword>
<dbReference type="GO" id="GO:0016020">
    <property type="term" value="C:membrane"/>
    <property type="evidence" value="ECO:0007669"/>
    <property type="project" value="UniProtKB-SubCell"/>
</dbReference>
<comment type="subcellular location">
    <subcellularLocation>
        <location evidence="1">Membrane</location>
        <topology evidence="1">Multi-pass membrane protein</topology>
    </subcellularLocation>
</comment>
<feature type="transmembrane region" description="Helical" evidence="6">
    <location>
        <begin position="211"/>
        <end position="238"/>
    </location>
</feature>
<dbReference type="RefSeq" id="WP_073004900.1">
    <property type="nucleotide sequence ID" value="NZ_FQZO01000001.1"/>
</dbReference>
<dbReference type="Proteomes" id="UP000184080">
    <property type="component" value="Unassembled WGS sequence"/>
</dbReference>
<keyword evidence="4 6" id="KW-1133">Transmembrane helix</keyword>
<evidence type="ECO:0000256" key="3">
    <source>
        <dbReference type="ARBA" id="ARBA00022692"/>
    </source>
</evidence>
<feature type="transmembrane region" description="Helical" evidence="6">
    <location>
        <begin position="130"/>
        <end position="151"/>
    </location>
</feature>
<evidence type="ECO:0000313" key="8">
    <source>
        <dbReference type="Proteomes" id="UP000184080"/>
    </source>
</evidence>
<feature type="transmembrane region" description="Helical" evidence="6">
    <location>
        <begin position="245"/>
        <end position="265"/>
    </location>
</feature>
<dbReference type="Pfam" id="PF01594">
    <property type="entry name" value="AI-2E_transport"/>
    <property type="match status" value="1"/>
</dbReference>
<proteinExistence type="inferred from homology"/>
<feature type="transmembrane region" description="Helical" evidence="6">
    <location>
        <begin position="277"/>
        <end position="305"/>
    </location>
</feature>